<dbReference type="EMBL" id="CP000304">
    <property type="protein sequence ID" value="ABP79712.1"/>
    <property type="molecule type" value="Genomic_DNA"/>
</dbReference>
<dbReference type="KEGG" id="psa:PST_2041"/>
<dbReference type="SUPFAM" id="SSF144083">
    <property type="entry name" value="Magnesium transport protein CorA, transmembrane region"/>
    <property type="match status" value="1"/>
</dbReference>
<evidence type="ECO:0000256" key="1">
    <source>
        <dbReference type="ARBA" id="ARBA00004651"/>
    </source>
</evidence>
<evidence type="ECO:0000256" key="5">
    <source>
        <dbReference type="ARBA" id="ARBA00022519"/>
    </source>
</evidence>
<sequence>MPVICSEPGFAGLFMSDDGTSMRESHSEQNGLIHAFVLDGSGGARQIGYQALPTLQLQAHESLWLHWDRSQPQAQQWLRRQSGLSAFACDVLLEENTRPRMLALPQEELLLFLRGVNLNPDAEPEDMVSVRVFADRQRVISLRLRPLRSTEVVIQLLSEGRGPKTASELLIYLAEAMTDRVDDLVMQLSERIDKEEEALEANERYTPEHDSMLSLRRQAAGLRRFLLPQRELYGQLTRNGLSWFVDDDTEYWNELSNRLTRYLEELEMVRERINLVLESEHRRLSERMNRTMYLLAIITGFFLPLSFLTGLLGINVGGIPGADFPYGFAVACVLIGSIALLQWWMLRRLRWL</sequence>
<feature type="transmembrane region" description="Helical" evidence="11">
    <location>
        <begin position="292"/>
        <end position="314"/>
    </location>
</feature>
<proteinExistence type="inferred from homology"/>
<evidence type="ECO:0000256" key="2">
    <source>
        <dbReference type="ARBA" id="ARBA00009765"/>
    </source>
</evidence>
<evidence type="ECO:0000256" key="4">
    <source>
        <dbReference type="ARBA" id="ARBA00022475"/>
    </source>
</evidence>
<dbReference type="Gene3D" id="1.20.58.340">
    <property type="entry name" value="Magnesium transport protein CorA, transmembrane region"/>
    <property type="match status" value="2"/>
</dbReference>
<keyword evidence="7" id="KW-0862">Zinc</keyword>
<evidence type="ECO:0000256" key="11">
    <source>
        <dbReference type="SAM" id="Phobius"/>
    </source>
</evidence>
<dbReference type="GO" id="GO:0005886">
    <property type="term" value="C:plasma membrane"/>
    <property type="evidence" value="ECO:0007669"/>
    <property type="project" value="UniProtKB-SubCell"/>
</dbReference>
<dbReference type="GO" id="GO:0015095">
    <property type="term" value="F:magnesium ion transmembrane transporter activity"/>
    <property type="evidence" value="ECO:0007669"/>
    <property type="project" value="TreeGrafter"/>
</dbReference>
<dbReference type="SUPFAM" id="SSF143865">
    <property type="entry name" value="CorA soluble domain-like"/>
    <property type="match status" value="1"/>
</dbReference>
<evidence type="ECO:0000256" key="7">
    <source>
        <dbReference type="ARBA" id="ARBA00022833"/>
    </source>
</evidence>
<gene>
    <name evidence="12" type="primary">cmaX</name>
    <name evidence="12" type="ordered locus">PST_2041</name>
</gene>
<protein>
    <submittedName>
        <fullName evidence="12">CmaX protein</fullName>
    </submittedName>
</protein>
<evidence type="ECO:0000313" key="12">
    <source>
        <dbReference type="EMBL" id="ABP79712.1"/>
    </source>
</evidence>
<name>A4VL61_STUS1</name>
<keyword evidence="9" id="KW-0406">Ion transport</keyword>
<evidence type="ECO:0000256" key="6">
    <source>
        <dbReference type="ARBA" id="ARBA00022692"/>
    </source>
</evidence>
<dbReference type="HOGENOM" id="CLU_007127_2_0_6"/>
<keyword evidence="4" id="KW-1003">Cell membrane</keyword>
<evidence type="ECO:0000256" key="10">
    <source>
        <dbReference type="ARBA" id="ARBA00023136"/>
    </source>
</evidence>
<keyword evidence="8 11" id="KW-1133">Transmembrane helix</keyword>
<reference evidence="12 13" key="1">
    <citation type="journal article" date="2008" name="Proc. Natl. Acad. Sci. U.S.A.">
        <title>Nitrogen fixation island and rhizosphere competence traits in the genome of root-associated Pseudomonas stutzeri A1501.</title>
        <authorList>
            <person name="Yan Y."/>
            <person name="Yang J."/>
            <person name="Dou Y."/>
            <person name="Chen M."/>
            <person name="Ping S."/>
            <person name="Peng J."/>
            <person name="Lu W."/>
            <person name="Zhang W."/>
            <person name="Yao Z."/>
            <person name="Li H."/>
            <person name="Liu W."/>
            <person name="He S."/>
            <person name="Geng L."/>
            <person name="Zhang X."/>
            <person name="Yang F."/>
            <person name="Yu H."/>
            <person name="Zhan Y."/>
            <person name="Li D."/>
            <person name="Lin Z."/>
            <person name="Wang Y."/>
            <person name="Elmerich C."/>
            <person name="Lin M."/>
            <person name="Jin Q."/>
        </authorList>
    </citation>
    <scope>NUCLEOTIDE SEQUENCE [LARGE SCALE GENOMIC DNA]</scope>
    <source>
        <strain evidence="12 13">A1501</strain>
    </source>
</reference>
<evidence type="ECO:0000256" key="3">
    <source>
        <dbReference type="ARBA" id="ARBA00022448"/>
    </source>
</evidence>
<dbReference type="Gene3D" id="3.30.460.20">
    <property type="entry name" value="CorA soluble domain-like"/>
    <property type="match status" value="1"/>
</dbReference>
<dbReference type="PANTHER" id="PTHR46494">
    <property type="entry name" value="CORA FAMILY METAL ION TRANSPORTER (EUROFUNG)"/>
    <property type="match status" value="1"/>
</dbReference>
<comment type="subcellular location">
    <subcellularLocation>
        <location evidence="1">Cell membrane</location>
        <topology evidence="1">Multi-pass membrane protein</topology>
    </subcellularLocation>
</comment>
<accession>A4VL61</accession>
<keyword evidence="5" id="KW-0997">Cell inner membrane</keyword>
<keyword evidence="6 11" id="KW-0812">Transmembrane</keyword>
<keyword evidence="3" id="KW-0813">Transport</keyword>
<organism evidence="12 13">
    <name type="scientific">Stutzerimonas stutzeri (strain A1501)</name>
    <name type="common">Pseudomonas stutzeri</name>
    <dbReference type="NCBI Taxonomy" id="379731"/>
    <lineage>
        <taxon>Bacteria</taxon>
        <taxon>Pseudomonadati</taxon>
        <taxon>Pseudomonadota</taxon>
        <taxon>Gammaproteobacteria</taxon>
        <taxon>Pseudomonadales</taxon>
        <taxon>Pseudomonadaceae</taxon>
        <taxon>Stutzerimonas</taxon>
    </lineage>
</organism>
<dbReference type="GO" id="GO:0050897">
    <property type="term" value="F:cobalt ion binding"/>
    <property type="evidence" value="ECO:0007669"/>
    <property type="project" value="TreeGrafter"/>
</dbReference>
<dbReference type="InterPro" id="IPR002523">
    <property type="entry name" value="MgTranspt_CorA/ZnTranspt_ZntB"/>
</dbReference>
<dbReference type="PANTHER" id="PTHR46494:SF3">
    <property type="entry name" value="ZINC TRANSPORT PROTEIN ZNTB"/>
    <property type="match status" value="1"/>
</dbReference>
<dbReference type="GO" id="GO:0015087">
    <property type="term" value="F:cobalt ion transmembrane transporter activity"/>
    <property type="evidence" value="ECO:0007669"/>
    <property type="project" value="TreeGrafter"/>
</dbReference>
<dbReference type="CDD" id="cd12833">
    <property type="entry name" value="ZntB-like_1"/>
    <property type="match status" value="1"/>
</dbReference>
<dbReference type="AlphaFoldDB" id="A4VL61"/>
<dbReference type="eggNOG" id="COG0598">
    <property type="taxonomic scope" value="Bacteria"/>
</dbReference>
<dbReference type="Pfam" id="PF01544">
    <property type="entry name" value="CorA"/>
    <property type="match status" value="1"/>
</dbReference>
<evidence type="ECO:0000256" key="9">
    <source>
        <dbReference type="ARBA" id="ARBA00023065"/>
    </source>
</evidence>
<dbReference type="InterPro" id="IPR045863">
    <property type="entry name" value="CorA_TM1_TM2"/>
</dbReference>
<keyword evidence="10 11" id="KW-0472">Membrane</keyword>
<comment type="similarity">
    <text evidence="2">Belongs to the CorA metal ion transporter (MIT) (TC 1.A.35) family.</text>
</comment>
<keyword evidence="13" id="KW-1185">Reference proteome</keyword>
<dbReference type="Proteomes" id="UP000000233">
    <property type="component" value="Chromosome"/>
</dbReference>
<feature type="transmembrane region" description="Helical" evidence="11">
    <location>
        <begin position="326"/>
        <end position="346"/>
    </location>
</feature>
<evidence type="ECO:0000256" key="8">
    <source>
        <dbReference type="ARBA" id="ARBA00022989"/>
    </source>
</evidence>
<dbReference type="InterPro" id="IPR045861">
    <property type="entry name" value="CorA_cytoplasmic_dom"/>
</dbReference>
<evidence type="ECO:0000313" key="13">
    <source>
        <dbReference type="Proteomes" id="UP000000233"/>
    </source>
</evidence>
<dbReference type="GO" id="GO:0000287">
    <property type="term" value="F:magnesium ion binding"/>
    <property type="evidence" value="ECO:0007669"/>
    <property type="project" value="TreeGrafter"/>
</dbReference>